<dbReference type="PANTHER" id="PTHR13068:SF173">
    <property type="entry name" value="EMB|CAB62602.1"/>
    <property type="match status" value="1"/>
</dbReference>
<comment type="similarity">
    <text evidence="1">Belongs to the mTERF family.</text>
</comment>
<evidence type="ECO:0000256" key="1">
    <source>
        <dbReference type="ARBA" id="ARBA00007692"/>
    </source>
</evidence>
<keyword evidence="2" id="KW-0806">Transcription termination</keyword>
<evidence type="ECO:0000313" key="5">
    <source>
        <dbReference type="Proteomes" id="UP001157006"/>
    </source>
</evidence>
<evidence type="ECO:0000256" key="2">
    <source>
        <dbReference type="ARBA" id="ARBA00022472"/>
    </source>
</evidence>
<dbReference type="GO" id="GO:0006353">
    <property type="term" value="P:DNA-templated transcription termination"/>
    <property type="evidence" value="ECO:0007669"/>
    <property type="project" value="UniProtKB-KW"/>
</dbReference>
<keyword evidence="3" id="KW-0809">Transit peptide</keyword>
<name>A0AAV0Z0S1_VICFA</name>
<sequence>MLNKYSWMEECNAYFMYYYSCTQHSLKLHPLLFYPPFSSNSLQSFLLSFSTASSSTLKYQATFLFDFLNSNFKLSKPQSIFISKRLSGTTFPQNHPLSVINFFKQIGFFQTHIQTIIRHRVRVLFSDVDKTLRPKVDLFQQLGFQGSDLSGFISKYPTILTASLNKTLVPSVEAIKKIVRNEKDLIHVLCKCGWILPKYQLFVSNIDLLESCDIVGNQVLILLKRQSKLLCLSQSAIRNYILQDVELGFHKNSRMLIHGLHMISGLRKETFKRKLDLIQSFGFSKDESLQMFKKYPTLFRVSDKKLKVGIEFFLHTVMLPKSALANQPMILMYSIEDRVFSGCRVFQLLKSQNLCKVPSFVYVLCLSEEMFLGKYISKFKENTEVLLIAYKGHHIAG</sequence>
<accession>A0AAV0Z0S1</accession>
<evidence type="ECO:0000256" key="3">
    <source>
        <dbReference type="ARBA" id="ARBA00022946"/>
    </source>
</evidence>
<dbReference type="AlphaFoldDB" id="A0AAV0Z0S1"/>
<dbReference type="GO" id="GO:0003676">
    <property type="term" value="F:nucleic acid binding"/>
    <property type="evidence" value="ECO:0007669"/>
    <property type="project" value="InterPro"/>
</dbReference>
<dbReference type="Pfam" id="PF02536">
    <property type="entry name" value="mTERF"/>
    <property type="match status" value="2"/>
</dbReference>
<dbReference type="FunFam" id="1.25.70.10:FF:000001">
    <property type="entry name" value="Mitochondrial transcription termination factor-like"/>
    <property type="match status" value="1"/>
</dbReference>
<dbReference type="SMART" id="SM00733">
    <property type="entry name" value="Mterf"/>
    <property type="match status" value="5"/>
</dbReference>
<keyword evidence="5" id="KW-1185">Reference proteome</keyword>
<dbReference type="Gene3D" id="1.25.70.10">
    <property type="entry name" value="Transcription termination factor 3, mitochondrial"/>
    <property type="match status" value="1"/>
</dbReference>
<evidence type="ECO:0000313" key="4">
    <source>
        <dbReference type="EMBL" id="CAI8591128.1"/>
    </source>
</evidence>
<proteinExistence type="inferred from homology"/>
<protein>
    <submittedName>
        <fullName evidence="4">Uncharacterized protein</fullName>
    </submittedName>
</protein>
<organism evidence="4 5">
    <name type="scientific">Vicia faba</name>
    <name type="common">Broad bean</name>
    <name type="synonym">Faba vulgaris</name>
    <dbReference type="NCBI Taxonomy" id="3906"/>
    <lineage>
        <taxon>Eukaryota</taxon>
        <taxon>Viridiplantae</taxon>
        <taxon>Streptophyta</taxon>
        <taxon>Embryophyta</taxon>
        <taxon>Tracheophyta</taxon>
        <taxon>Spermatophyta</taxon>
        <taxon>Magnoliopsida</taxon>
        <taxon>eudicotyledons</taxon>
        <taxon>Gunneridae</taxon>
        <taxon>Pentapetalae</taxon>
        <taxon>rosids</taxon>
        <taxon>fabids</taxon>
        <taxon>Fabales</taxon>
        <taxon>Fabaceae</taxon>
        <taxon>Papilionoideae</taxon>
        <taxon>50 kb inversion clade</taxon>
        <taxon>NPAAA clade</taxon>
        <taxon>Hologalegina</taxon>
        <taxon>IRL clade</taxon>
        <taxon>Fabeae</taxon>
        <taxon>Vicia</taxon>
    </lineage>
</organism>
<dbReference type="InterPro" id="IPR003690">
    <property type="entry name" value="MTERF"/>
</dbReference>
<keyword evidence="2" id="KW-0804">Transcription</keyword>
<keyword evidence="2" id="KW-0805">Transcription regulation</keyword>
<dbReference type="InterPro" id="IPR038538">
    <property type="entry name" value="MTERF_sf"/>
</dbReference>
<reference evidence="4 5" key="1">
    <citation type="submission" date="2023-01" db="EMBL/GenBank/DDBJ databases">
        <authorList>
            <person name="Kreplak J."/>
        </authorList>
    </citation>
    <scope>NUCLEOTIDE SEQUENCE [LARGE SCALE GENOMIC DNA]</scope>
</reference>
<gene>
    <name evidence="4" type="ORF">VFH_I473480</name>
</gene>
<dbReference type="EMBL" id="OX451736">
    <property type="protein sequence ID" value="CAI8591128.1"/>
    <property type="molecule type" value="Genomic_DNA"/>
</dbReference>
<dbReference type="PANTHER" id="PTHR13068">
    <property type="entry name" value="CGI-12 PROTEIN-RELATED"/>
    <property type="match status" value="1"/>
</dbReference>
<dbReference type="Proteomes" id="UP001157006">
    <property type="component" value="Chromosome 1L"/>
</dbReference>